<dbReference type="InterPro" id="IPR036249">
    <property type="entry name" value="Thioredoxin-like_sf"/>
</dbReference>
<evidence type="ECO:0000256" key="2">
    <source>
        <dbReference type="SAM" id="MobiDB-lite"/>
    </source>
</evidence>
<dbReference type="Gene3D" id="3.40.30.10">
    <property type="entry name" value="Glutaredoxin"/>
    <property type="match status" value="1"/>
</dbReference>
<dbReference type="GO" id="GO:0006950">
    <property type="term" value="P:response to stress"/>
    <property type="evidence" value="ECO:0007669"/>
    <property type="project" value="UniProtKB-ARBA"/>
</dbReference>
<reference evidence="4 5" key="1">
    <citation type="journal article" date="2023" name="G3 (Bethesda)">
        <title>A chromosome-length genome assembly and annotation of blackberry (Rubus argutus, cv. 'Hillquist').</title>
        <authorList>
            <person name="Bruna T."/>
            <person name="Aryal R."/>
            <person name="Dudchenko O."/>
            <person name="Sargent D.J."/>
            <person name="Mead D."/>
            <person name="Buti M."/>
            <person name="Cavallini A."/>
            <person name="Hytonen T."/>
            <person name="Andres J."/>
            <person name="Pham M."/>
            <person name="Weisz D."/>
            <person name="Mascagni F."/>
            <person name="Usai G."/>
            <person name="Natali L."/>
            <person name="Bassil N."/>
            <person name="Fernandez G.E."/>
            <person name="Lomsadze A."/>
            <person name="Armour M."/>
            <person name="Olukolu B."/>
            <person name="Poorten T."/>
            <person name="Britton C."/>
            <person name="Davik J."/>
            <person name="Ashrafi H."/>
            <person name="Aiden E.L."/>
            <person name="Borodovsky M."/>
            <person name="Worthington M."/>
        </authorList>
    </citation>
    <scope>NUCLEOTIDE SEQUENCE [LARGE SCALE GENOMIC DNA]</scope>
    <source>
        <strain evidence="4">PI 553951</strain>
    </source>
</reference>
<name>A0AAW1X2G8_RUBAR</name>
<feature type="repeat" description="TPR" evidence="1">
    <location>
        <begin position="414"/>
        <end position="447"/>
    </location>
</feature>
<dbReference type="InterPro" id="IPR011990">
    <property type="entry name" value="TPR-like_helical_dom_sf"/>
</dbReference>
<dbReference type="PROSITE" id="PS50005">
    <property type="entry name" value="TPR"/>
    <property type="match status" value="3"/>
</dbReference>
<feature type="compositionally biased region" description="Low complexity" evidence="2">
    <location>
        <begin position="108"/>
        <end position="120"/>
    </location>
</feature>
<organism evidence="4 5">
    <name type="scientific">Rubus argutus</name>
    <name type="common">Southern blackberry</name>
    <dbReference type="NCBI Taxonomy" id="59490"/>
    <lineage>
        <taxon>Eukaryota</taxon>
        <taxon>Viridiplantae</taxon>
        <taxon>Streptophyta</taxon>
        <taxon>Embryophyta</taxon>
        <taxon>Tracheophyta</taxon>
        <taxon>Spermatophyta</taxon>
        <taxon>Magnoliopsida</taxon>
        <taxon>eudicotyledons</taxon>
        <taxon>Gunneridae</taxon>
        <taxon>Pentapetalae</taxon>
        <taxon>rosids</taxon>
        <taxon>fabids</taxon>
        <taxon>Rosales</taxon>
        <taxon>Rosaceae</taxon>
        <taxon>Rosoideae</taxon>
        <taxon>Rosoideae incertae sedis</taxon>
        <taxon>Rubus</taxon>
    </lineage>
</organism>
<dbReference type="PANTHER" id="PTHR46050">
    <property type="entry name" value="TPR REPEAT-CONTAINING THIOREDOXIN"/>
    <property type="match status" value="1"/>
</dbReference>
<dbReference type="Gene3D" id="1.25.40.10">
    <property type="entry name" value="Tetratricopeptide repeat domain"/>
    <property type="match status" value="1"/>
</dbReference>
<dbReference type="Proteomes" id="UP001457282">
    <property type="component" value="Unassembled WGS sequence"/>
</dbReference>
<proteinExistence type="predicted"/>
<evidence type="ECO:0000259" key="3">
    <source>
        <dbReference type="Pfam" id="PF00085"/>
    </source>
</evidence>
<dbReference type="InterPro" id="IPR019734">
    <property type="entry name" value="TPR_rpt"/>
</dbReference>
<dbReference type="PANTHER" id="PTHR46050:SF18">
    <property type="entry name" value="TETRATRICOPEPTIDE REPEAT (TPR)-LIKE SUPERFAMILY PROTEIN"/>
    <property type="match status" value="1"/>
</dbReference>
<feature type="domain" description="Thioredoxin" evidence="3">
    <location>
        <begin position="597"/>
        <end position="683"/>
    </location>
</feature>
<keyword evidence="1" id="KW-0802">TPR repeat</keyword>
<feature type="region of interest" description="Disordered" evidence="2">
    <location>
        <begin position="39"/>
        <end position="162"/>
    </location>
</feature>
<dbReference type="Pfam" id="PF00085">
    <property type="entry name" value="Thioredoxin"/>
    <property type="match status" value="1"/>
</dbReference>
<dbReference type="SMART" id="SM00028">
    <property type="entry name" value="TPR"/>
    <property type="match status" value="8"/>
</dbReference>
<feature type="repeat" description="TPR" evidence="1">
    <location>
        <begin position="226"/>
        <end position="259"/>
    </location>
</feature>
<dbReference type="Pfam" id="PF14559">
    <property type="entry name" value="TPR_19"/>
    <property type="match status" value="1"/>
</dbReference>
<dbReference type="InterPro" id="IPR013766">
    <property type="entry name" value="Thioredoxin_domain"/>
</dbReference>
<feature type="compositionally biased region" description="Basic and acidic residues" evidence="2">
    <location>
        <begin position="44"/>
        <end position="59"/>
    </location>
</feature>
<gene>
    <name evidence="4" type="ORF">M0R45_027586</name>
</gene>
<dbReference type="Pfam" id="PF13431">
    <property type="entry name" value="TPR_17"/>
    <property type="match status" value="1"/>
</dbReference>
<comment type="caution">
    <text evidence="4">The sequence shown here is derived from an EMBL/GenBank/DDBJ whole genome shotgun (WGS) entry which is preliminary data.</text>
</comment>
<dbReference type="InterPro" id="IPR044534">
    <property type="entry name" value="TTL1-4"/>
</dbReference>
<keyword evidence="5" id="KW-1185">Reference proteome</keyword>
<feature type="repeat" description="TPR" evidence="1">
    <location>
        <begin position="460"/>
        <end position="493"/>
    </location>
</feature>
<dbReference type="SUPFAM" id="SSF48452">
    <property type="entry name" value="TPR-like"/>
    <property type="match status" value="2"/>
</dbReference>
<sequence length="695" mass="77077">MAEMANYKVQNNDLGCGFIAGIFKCSRKSLVHSLPTNLTQNHLKAPDNDDSKKPKESKEVSFVISSNWGNPSPNPEVKHTRKPSLDHPRPSSTDTHQKVLQGRRSSDATRSSTSSSNGSRQIKVFVAPEDRKIQRASTTSSAEISRKISDHHQANEGRALVRASSSSVIHSGQLGNLRLQPGISSLLTSNSTPNSTPKCKAAVMGNIVRKSSDDLGVLNSGNKLDPEELKSLGNEAYKKNRFEEALALYDRAIALDSNKAAYHSNKSAALIGLGRLIEAVFECKEAIQIEPTYHKAHYRLATAYLRLGETEKALDHYKLSGPYAYSKDIDQCQVLQKCLSRCIEAQKLQEWNVLLNETQLAMSSGANSAPQVFALQAEALLKLHRHEEAYSTYQNRPNFSINLCAKFFGRANSAYLLMIGAQVYLAAGRFEDAMAAVQQAARLNPGHKEISTVVKRVRAVTSARSSGNLLFKASKFTEAIVAYSQGLEQDPYNSVLLCNRAACRSKLGQFEKALEDCTAALHMQPCYSKARLRRADCHAKLERWGASIKDYEVLIRETPGDEEVGRGLFEAQIQLKRQNGEDIRDMKFGSSLVCISNNERFRHYVTSPGMSVVLFCSKTRQKQVLQALEQVCKRFPSVNFLKVEVEDHPYLAKLEDVSTIPTFKIYKNGSRVKEIPGNDHELLESSVKLYSGSGL</sequence>
<dbReference type="SUPFAM" id="SSF52833">
    <property type="entry name" value="Thioredoxin-like"/>
    <property type="match status" value="1"/>
</dbReference>
<feature type="compositionally biased region" description="Basic and acidic residues" evidence="2">
    <location>
        <begin position="144"/>
        <end position="155"/>
    </location>
</feature>
<dbReference type="AlphaFoldDB" id="A0AAW1X2G8"/>
<dbReference type="GO" id="GO:0005737">
    <property type="term" value="C:cytoplasm"/>
    <property type="evidence" value="ECO:0007669"/>
    <property type="project" value="TreeGrafter"/>
</dbReference>
<accession>A0AAW1X2G8</accession>
<dbReference type="Pfam" id="PF13414">
    <property type="entry name" value="TPR_11"/>
    <property type="match status" value="1"/>
</dbReference>
<evidence type="ECO:0000313" key="4">
    <source>
        <dbReference type="EMBL" id="KAK9930550.1"/>
    </source>
</evidence>
<dbReference type="EMBL" id="JBEDUW010000005">
    <property type="protein sequence ID" value="KAK9930550.1"/>
    <property type="molecule type" value="Genomic_DNA"/>
</dbReference>
<protein>
    <recommendedName>
        <fullName evidence="3">Thioredoxin domain-containing protein</fullName>
    </recommendedName>
</protein>
<dbReference type="CDD" id="cd02947">
    <property type="entry name" value="TRX_family"/>
    <property type="match status" value="1"/>
</dbReference>
<evidence type="ECO:0000313" key="5">
    <source>
        <dbReference type="Proteomes" id="UP001457282"/>
    </source>
</evidence>
<evidence type="ECO:0000256" key="1">
    <source>
        <dbReference type="PROSITE-ProRule" id="PRU00339"/>
    </source>
</evidence>